<dbReference type="EMBL" id="CP063196">
    <property type="protein sequence ID" value="UOE20549.1"/>
    <property type="molecule type" value="Genomic_DNA"/>
</dbReference>
<dbReference type="Proteomes" id="UP000265719">
    <property type="component" value="Chromosome"/>
</dbReference>
<protein>
    <submittedName>
        <fullName evidence="1">Family 10 glycosylhydrolase</fullName>
    </submittedName>
</protein>
<dbReference type="KEGG" id="thao:NI17_004810"/>
<dbReference type="OrthoDB" id="9773203at2"/>
<dbReference type="Gene3D" id="3.20.20.80">
    <property type="entry name" value="Glycosidases"/>
    <property type="match status" value="1"/>
</dbReference>
<dbReference type="PANTHER" id="PTHR43405:SF1">
    <property type="entry name" value="GLYCOSYL HYDROLASE DIGH"/>
    <property type="match status" value="1"/>
</dbReference>
<dbReference type="InterPro" id="IPR003790">
    <property type="entry name" value="GHL10"/>
</dbReference>
<gene>
    <name evidence="1" type="ORF">NI17_004810</name>
</gene>
<accession>A0A399G6Q0</accession>
<dbReference type="InterPro" id="IPR017853">
    <property type="entry name" value="GH"/>
</dbReference>
<proteinExistence type="predicted"/>
<evidence type="ECO:0000313" key="1">
    <source>
        <dbReference type="EMBL" id="UOE20549.1"/>
    </source>
</evidence>
<dbReference type="PANTHER" id="PTHR43405">
    <property type="entry name" value="GLYCOSYL HYDROLASE DIGH"/>
    <property type="match status" value="1"/>
</dbReference>
<sequence length="542" mass="58955">MGWLARSAAVAVLLSVTAACASVPEGAAPNVPAPAADTGGAGPGPSPSHSAAVQATPVPEDCEVAADHPKRQLRGVWITTVRNIDWPSEAGLSAREQQDELVAQLDRAAELGLNAVFFHVRPTADAVYASELEPWARYLTGEQGGDPGYDPLEFAVEQAHERGLELHAWFNPYRVGWQEADIDHLVDDHPVRRHPEWLVTYGDQGYFDPGNPEAREWVVDVVADVVERYDIDGVHFDDYFYPYPAEGETFDDDASWRAHGDGFADRAAWRRDNVNQLISGVHERIEETKPWVRFGVSPFGIWRNRSSDPTGSDTSGLQSYDALNADTRTWIREGWIDYVVPQLYWPQGFATADYAELAPWWASEVAGTGVDLYIGQAAYRVGEDGWEGEDALSVQLDLNTAHPEITGDVYFSMKDLDGRARGAVERVAADHYARPALPPVADDARGAPAPVGGLTAEADADGVTLSWQGAETDRMYAVYRVPADADLCVLADADHLVAVLGGGRRTYRDGYAASEAVRYHVTALDSFRVESAPGAGAVVNPG</sequence>
<dbReference type="Pfam" id="PF02638">
    <property type="entry name" value="GHL10"/>
    <property type="match status" value="1"/>
</dbReference>
<name>A0A399G6Q0_9ACTN</name>
<reference evidence="1" key="1">
    <citation type="submission" date="2020-10" db="EMBL/GenBank/DDBJ databases">
        <title>De novo genome project of the cellulose decomposer Thermobifida halotolerans type strain.</title>
        <authorList>
            <person name="Nagy I."/>
            <person name="Horvath B."/>
            <person name="Kukolya J."/>
            <person name="Nagy I."/>
            <person name="Orsini M."/>
        </authorList>
    </citation>
    <scope>NUCLEOTIDE SEQUENCE</scope>
    <source>
        <strain evidence="1">DSM 44931</strain>
    </source>
</reference>
<dbReference type="SUPFAM" id="SSF51445">
    <property type="entry name" value="(Trans)glycosidases"/>
    <property type="match status" value="1"/>
</dbReference>
<organism evidence="1 2">
    <name type="scientific">Thermobifida halotolerans</name>
    <dbReference type="NCBI Taxonomy" id="483545"/>
    <lineage>
        <taxon>Bacteria</taxon>
        <taxon>Bacillati</taxon>
        <taxon>Actinomycetota</taxon>
        <taxon>Actinomycetes</taxon>
        <taxon>Streptosporangiales</taxon>
        <taxon>Nocardiopsidaceae</taxon>
        <taxon>Thermobifida</taxon>
    </lineage>
</organism>
<keyword evidence="2" id="KW-1185">Reference proteome</keyword>
<dbReference type="PROSITE" id="PS51257">
    <property type="entry name" value="PROKAR_LIPOPROTEIN"/>
    <property type="match status" value="1"/>
</dbReference>
<dbReference type="AlphaFoldDB" id="A0A399G6Q0"/>
<evidence type="ECO:0000313" key="2">
    <source>
        <dbReference type="Proteomes" id="UP000265719"/>
    </source>
</evidence>
<dbReference type="RefSeq" id="WP_068692989.1">
    <property type="nucleotide sequence ID" value="NZ_CP063196.1"/>
</dbReference>
<dbReference type="InterPro" id="IPR052177">
    <property type="entry name" value="Divisome_Glycosyl_Hydrolase"/>
</dbReference>